<name>A0A9E7IVP9_9FIRM</name>
<dbReference type="InterPro" id="IPR051085">
    <property type="entry name" value="MB_O-acyltransferase"/>
</dbReference>
<evidence type="ECO:0000256" key="4">
    <source>
        <dbReference type="ARBA" id="ARBA00022692"/>
    </source>
</evidence>
<feature type="transmembrane region" description="Helical" evidence="8">
    <location>
        <begin position="342"/>
        <end position="360"/>
    </location>
</feature>
<keyword evidence="4 8" id="KW-0812">Transmembrane</keyword>
<evidence type="ECO:0000256" key="8">
    <source>
        <dbReference type="SAM" id="Phobius"/>
    </source>
</evidence>
<feature type="transmembrane region" description="Helical" evidence="8">
    <location>
        <begin position="380"/>
        <end position="406"/>
    </location>
</feature>
<keyword evidence="5 8" id="KW-1133">Transmembrane helix</keyword>
<evidence type="ECO:0000313" key="9">
    <source>
        <dbReference type="EMBL" id="UQK59229.1"/>
    </source>
</evidence>
<evidence type="ECO:0000313" key="10">
    <source>
        <dbReference type="Proteomes" id="UP000831151"/>
    </source>
</evidence>
<feature type="transmembrane region" description="Helical" evidence="8">
    <location>
        <begin position="280"/>
        <end position="298"/>
    </location>
</feature>
<reference evidence="9" key="1">
    <citation type="submission" date="2022-04" db="EMBL/GenBank/DDBJ databases">
        <title>Complete genome sequences of Ezakiella coagulans and Fenollaria massiliensis.</title>
        <authorList>
            <person name="France M.T."/>
            <person name="Clifford J."/>
            <person name="Narina S."/>
            <person name="Rutt L."/>
            <person name="Ravel J."/>
        </authorList>
    </citation>
    <scope>NUCLEOTIDE SEQUENCE</scope>
    <source>
        <strain evidence="9">C0061C2</strain>
    </source>
</reference>
<sequence>MFKATKYKWQALLLISLAYYASFSVKAFVYLIFVILSTYFSAIYLEKHKNKLVLTLALILNFGMLSLVKFTSVNIFENFIPLGISFYIFMATGYVIDVYRAKYEAQKNIFKYSLFVSFFPQMMQGPISRYDDISHGLYNDDSSATDISYGLMLILYGFFKKLVIADRAAVFVNKVFTEPDLYSGIFVFIAIIFYSIQIYCDFSGGIDVARGAAYLFGVKLDRNFKRPFFATSLADFWRRWHTSLGSWMKDYVFYSLSLSKAFVFINKQSRKHLGRKFGKYLTLSIASFVVYFIIGIWHGAGLNFLAFGLYNGTIISLGLIFEDRFKAFRNKIGLKDTSLTYRITKIFSTLMIVFVGRYFTRSAGLRTALHMMKKTLVDRGFRHAATGLSRLDYAVILISLIIVFIVSLAEEKEIDVKEKVLKLKPIYLFTGLLIFMAFVAYFGVFASGFTKVDFIYRNY</sequence>
<evidence type="ECO:0000256" key="3">
    <source>
        <dbReference type="ARBA" id="ARBA00022475"/>
    </source>
</evidence>
<feature type="transmembrane region" description="Helical" evidence="8">
    <location>
        <begin position="181"/>
        <end position="199"/>
    </location>
</feature>
<evidence type="ECO:0000256" key="1">
    <source>
        <dbReference type="ARBA" id="ARBA00004651"/>
    </source>
</evidence>
<comment type="subcellular location">
    <subcellularLocation>
        <location evidence="1">Cell membrane</location>
        <topology evidence="1">Multi-pass membrane protein</topology>
    </subcellularLocation>
</comment>
<comment type="similarity">
    <text evidence="2 7">Belongs to the membrane-bound acyltransferase family.</text>
</comment>
<dbReference type="InterPro" id="IPR024194">
    <property type="entry name" value="Ac/AlaTfrase_AlgI/DltB"/>
</dbReference>
<dbReference type="Pfam" id="PF03062">
    <property type="entry name" value="MBOAT"/>
    <property type="match status" value="1"/>
</dbReference>
<dbReference type="InterPro" id="IPR004299">
    <property type="entry name" value="MBOAT_fam"/>
</dbReference>
<feature type="transmembrane region" description="Helical" evidence="8">
    <location>
        <begin position="79"/>
        <end position="97"/>
    </location>
</feature>
<feature type="transmembrane region" description="Helical" evidence="8">
    <location>
        <begin position="28"/>
        <end position="45"/>
    </location>
</feature>
<evidence type="ECO:0000256" key="5">
    <source>
        <dbReference type="ARBA" id="ARBA00022989"/>
    </source>
</evidence>
<keyword evidence="7" id="KW-0012">Acyltransferase</keyword>
<feature type="transmembrane region" description="Helical" evidence="8">
    <location>
        <begin position="147"/>
        <end position="169"/>
    </location>
</feature>
<dbReference type="GO" id="GO:0042121">
    <property type="term" value="P:alginic acid biosynthetic process"/>
    <property type="evidence" value="ECO:0007669"/>
    <property type="project" value="InterPro"/>
</dbReference>
<dbReference type="RefSeq" id="WP_249242731.1">
    <property type="nucleotide sequence ID" value="NZ_CP096649.1"/>
</dbReference>
<keyword evidence="7" id="KW-0808">Transferase</keyword>
<keyword evidence="3 7" id="KW-1003">Cell membrane</keyword>
<dbReference type="PANTHER" id="PTHR13285">
    <property type="entry name" value="ACYLTRANSFERASE"/>
    <property type="match status" value="1"/>
</dbReference>
<keyword evidence="10" id="KW-1185">Reference proteome</keyword>
<feature type="transmembrane region" description="Helical" evidence="8">
    <location>
        <begin position="52"/>
        <end position="73"/>
    </location>
</feature>
<evidence type="ECO:0000256" key="7">
    <source>
        <dbReference type="PIRNR" id="PIRNR016636"/>
    </source>
</evidence>
<keyword evidence="6 7" id="KW-0472">Membrane</keyword>
<evidence type="ECO:0000256" key="6">
    <source>
        <dbReference type="ARBA" id="ARBA00023136"/>
    </source>
</evidence>
<dbReference type="EMBL" id="CP096649">
    <property type="protein sequence ID" value="UQK59229.1"/>
    <property type="molecule type" value="Genomic_DNA"/>
</dbReference>
<dbReference type="PIRSF" id="PIRSF016636">
    <property type="entry name" value="AlgI_DltB"/>
    <property type="match status" value="1"/>
</dbReference>
<dbReference type="KEGG" id="fms:M1R53_00755"/>
<feature type="transmembrane region" description="Helical" evidence="8">
    <location>
        <begin position="426"/>
        <end position="449"/>
    </location>
</feature>
<evidence type="ECO:0000256" key="2">
    <source>
        <dbReference type="ARBA" id="ARBA00010323"/>
    </source>
</evidence>
<dbReference type="AlphaFoldDB" id="A0A9E7IVP9"/>
<protein>
    <submittedName>
        <fullName evidence="9">MBOAT family protein</fullName>
    </submittedName>
</protein>
<dbReference type="PANTHER" id="PTHR13285:SF18">
    <property type="entry name" value="PROTEIN-CYSTEINE N-PALMITOYLTRANSFERASE RASP"/>
    <property type="match status" value="1"/>
</dbReference>
<gene>
    <name evidence="9" type="ORF">M1R53_00755</name>
</gene>
<proteinExistence type="inferred from homology"/>
<dbReference type="PIRSF" id="PIRSF500217">
    <property type="entry name" value="AlgI"/>
    <property type="match status" value="1"/>
</dbReference>
<accession>A0A9E7IVP9</accession>
<organism evidence="9 10">
    <name type="scientific">Fenollaria massiliensis</name>
    <dbReference type="NCBI Taxonomy" id="938288"/>
    <lineage>
        <taxon>Bacteria</taxon>
        <taxon>Bacillati</taxon>
        <taxon>Bacillota</taxon>
        <taxon>Clostridia</taxon>
        <taxon>Eubacteriales</taxon>
        <taxon>Fenollaria</taxon>
    </lineage>
</organism>
<dbReference type="InterPro" id="IPR028362">
    <property type="entry name" value="AlgI"/>
</dbReference>
<feature type="transmembrane region" description="Helical" evidence="8">
    <location>
        <begin position="304"/>
        <end position="321"/>
    </location>
</feature>
<dbReference type="Proteomes" id="UP000831151">
    <property type="component" value="Chromosome"/>
</dbReference>
<dbReference type="GO" id="GO:0016746">
    <property type="term" value="F:acyltransferase activity"/>
    <property type="evidence" value="ECO:0007669"/>
    <property type="project" value="UniProtKB-KW"/>
</dbReference>
<dbReference type="GO" id="GO:0005886">
    <property type="term" value="C:plasma membrane"/>
    <property type="evidence" value="ECO:0007669"/>
    <property type="project" value="UniProtKB-SubCell"/>
</dbReference>